<dbReference type="Pfam" id="PF04055">
    <property type="entry name" value="Radical_SAM"/>
    <property type="match status" value="1"/>
</dbReference>
<feature type="domain" description="Radical SAM core" evidence="6">
    <location>
        <begin position="79"/>
        <end position="206"/>
    </location>
</feature>
<dbReference type="InterPro" id="IPR023874">
    <property type="entry name" value="DNA_rSAM_put"/>
</dbReference>
<evidence type="ECO:0000256" key="2">
    <source>
        <dbReference type="ARBA" id="ARBA00022691"/>
    </source>
</evidence>
<dbReference type="CDD" id="cd01335">
    <property type="entry name" value="Radical_SAM"/>
    <property type="match status" value="1"/>
</dbReference>
<accession>A0A3P3XTI7</accession>
<dbReference type="InterPro" id="IPR013785">
    <property type="entry name" value="Aldolase_TIM"/>
</dbReference>
<keyword evidence="2" id="KW-0949">S-adenosyl-L-methionine</keyword>
<comment type="cofactor">
    <cofactor evidence="1">
        <name>[4Fe-4S] cluster</name>
        <dbReference type="ChEBI" id="CHEBI:49883"/>
    </cofactor>
</comment>
<dbReference type="GO" id="GO:0051536">
    <property type="term" value="F:iron-sulfur cluster binding"/>
    <property type="evidence" value="ECO:0007669"/>
    <property type="project" value="UniProtKB-KW"/>
</dbReference>
<dbReference type="NCBIfam" id="TIGR03916">
    <property type="entry name" value="rSAM_link_UDG"/>
    <property type="match status" value="1"/>
</dbReference>
<dbReference type="Gene3D" id="3.20.20.70">
    <property type="entry name" value="Aldolase class I"/>
    <property type="match status" value="1"/>
</dbReference>
<dbReference type="EMBL" id="FWDO01000005">
    <property type="protein sequence ID" value="SLM19399.1"/>
    <property type="molecule type" value="Genomic_DNA"/>
</dbReference>
<dbReference type="GO" id="GO:0046872">
    <property type="term" value="F:metal ion binding"/>
    <property type="evidence" value="ECO:0007669"/>
    <property type="project" value="UniProtKB-KW"/>
</dbReference>
<evidence type="ECO:0000256" key="4">
    <source>
        <dbReference type="ARBA" id="ARBA00023004"/>
    </source>
</evidence>
<dbReference type="AlphaFoldDB" id="A0A3P3XTI7"/>
<dbReference type="InterPro" id="IPR058240">
    <property type="entry name" value="rSAM_sf"/>
</dbReference>
<proteinExistence type="predicted"/>
<dbReference type="SFLD" id="SFLDG01102">
    <property type="entry name" value="Uncharacterised_Radical_SAM_Su"/>
    <property type="match status" value="1"/>
</dbReference>
<dbReference type="InterPro" id="IPR010994">
    <property type="entry name" value="RuvA_2-like"/>
</dbReference>
<organism evidence="7">
    <name type="scientific">uncultured spirochete</name>
    <dbReference type="NCBI Taxonomy" id="156406"/>
    <lineage>
        <taxon>Bacteria</taxon>
        <taxon>Pseudomonadati</taxon>
        <taxon>Spirochaetota</taxon>
        <taxon>Spirochaetia</taxon>
        <taxon>Spirochaetales</taxon>
        <taxon>environmental samples</taxon>
    </lineage>
</organism>
<dbReference type="SFLD" id="SFLDS00029">
    <property type="entry name" value="Radical_SAM"/>
    <property type="match status" value="1"/>
</dbReference>
<evidence type="ECO:0000256" key="1">
    <source>
        <dbReference type="ARBA" id="ARBA00001966"/>
    </source>
</evidence>
<dbReference type="SUPFAM" id="SSF102114">
    <property type="entry name" value="Radical SAM enzymes"/>
    <property type="match status" value="1"/>
</dbReference>
<evidence type="ECO:0000256" key="5">
    <source>
        <dbReference type="ARBA" id="ARBA00023014"/>
    </source>
</evidence>
<dbReference type="GO" id="GO:0003824">
    <property type="term" value="F:catalytic activity"/>
    <property type="evidence" value="ECO:0007669"/>
    <property type="project" value="InterPro"/>
</dbReference>
<dbReference type="InterPro" id="IPR007197">
    <property type="entry name" value="rSAM"/>
</dbReference>
<keyword evidence="5" id="KW-0411">Iron-sulfur</keyword>
<reference evidence="7" key="1">
    <citation type="submission" date="2017-02" db="EMBL/GenBank/DDBJ databases">
        <authorList>
            <person name="Regsiter A."/>
            <person name="William W."/>
        </authorList>
    </citation>
    <scope>NUCLEOTIDE SEQUENCE</scope>
    <source>
        <strain evidence="7">BdmA 4</strain>
    </source>
</reference>
<protein>
    <submittedName>
        <fullName evidence="7">Putative DNA modification/repair radical SAM protein</fullName>
    </submittedName>
</protein>
<dbReference type="SUPFAM" id="SSF47781">
    <property type="entry name" value="RuvA domain 2-like"/>
    <property type="match status" value="1"/>
</dbReference>
<evidence type="ECO:0000256" key="3">
    <source>
        <dbReference type="ARBA" id="ARBA00022723"/>
    </source>
</evidence>
<keyword evidence="3" id="KW-0479">Metal-binding</keyword>
<sequence length="463" mass="51908">MDRLDTLRILSRAADWDAAAPSARIEQGVPPHACREDTKDQPAAVMPCPNPQVREEAAYGICRLKRLGGGSVPILKVLLSNACSYNCAYCVNRRSSNVHRASFQPEELARTIADFDARGVIQGAFISSGVLGTPDETMERLIWMARSLRERYGYRGYLHLKVIPGASPELVRLAMRYATRVSVNIELPSEESLLRIAPDKNPDAILTPMMTISDRLCELAEIKCQRVSSQSPKYGRQREASEIAASGPFSVMSAGQTTQLIVGASPEPDSVILGLAQYLYKSFNVRRVYYSAFRPEGTDPSLPHPATPPYMREFRLYQADMLFRWYGFEPQELFESCDSLDEDLDPKTSWALRNIAFFPVELMAADFTQLVRVPGIGPNSARKILELRRAGRLNSSSLRKLRIRLKYASWFITLRGKAPSENLQFSSEAPANCTLDHPEILHEFLREKKPAPPPINPELDFLS</sequence>
<gene>
    <name evidence="7" type="ORF">SPIRO4BDMA_50914</name>
</gene>
<name>A0A3P3XTI7_9SPIR</name>
<evidence type="ECO:0000259" key="6">
    <source>
        <dbReference type="Pfam" id="PF04055"/>
    </source>
</evidence>
<evidence type="ECO:0000313" key="7">
    <source>
        <dbReference type="EMBL" id="SLM19399.1"/>
    </source>
</evidence>
<keyword evidence="4" id="KW-0408">Iron</keyword>